<dbReference type="CDD" id="cd00086">
    <property type="entry name" value="homeodomain"/>
    <property type="match status" value="1"/>
</dbReference>
<dbReference type="PANTHER" id="PTHR24329:SF337">
    <property type="entry name" value="ARISTALESS RELATED HOMEOBOX"/>
    <property type="match status" value="1"/>
</dbReference>
<feature type="domain" description="Homeobox" evidence="5">
    <location>
        <begin position="93"/>
        <end position="141"/>
    </location>
</feature>
<dbReference type="InterPro" id="IPR009057">
    <property type="entry name" value="Homeodomain-like_sf"/>
</dbReference>
<feature type="compositionally biased region" description="Basic and acidic residues" evidence="4">
    <location>
        <begin position="54"/>
        <end position="63"/>
    </location>
</feature>
<feature type="region of interest" description="Disordered" evidence="4">
    <location>
        <begin position="42"/>
        <end position="73"/>
    </location>
</feature>
<dbReference type="PANTHER" id="PTHR24329">
    <property type="entry name" value="HOMEOBOX PROTEIN ARISTALESS"/>
    <property type="match status" value="1"/>
</dbReference>
<evidence type="ECO:0000256" key="3">
    <source>
        <dbReference type="RuleBase" id="RU000682"/>
    </source>
</evidence>
<evidence type="ECO:0000256" key="4">
    <source>
        <dbReference type="SAM" id="MobiDB-lite"/>
    </source>
</evidence>
<dbReference type="Proteomes" id="UP000694923">
    <property type="component" value="Unplaced"/>
</dbReference>
<dbReference type="Pfam" id="PF00046">
    <property type="entry name" value="Homeodomain"/>
    <property type="match status" value="1"/>
</dbReference>
<evidence type="ECO:0000313" key="6">
    <source>
        <dbReference type="Proteomes" id="UP000694923"/>
    </source>
</evidence>
<evidence type="ECO:0000259" key="5">
    <source>
        <dbReference type="PROSITE" id="PS50071"/>
    </source>
</evidence>
<dbReference type="InterPro" id="IPR001356">
    <property type="entry name" value="HD"/>
</dbReference>
<keyword evidence="2 3" id="KW-0371">Homeobox</keyword>
<comment type="subcellular location">
    <subcellularLocation>
        <location evidence="1 2 3">Nucleus</location>
    </subcellularLocation>
</comment>
<protein>
    <submittedName>
        <fullName evidence="7">Rhox homeobox family member 1-like</fullName>
    </submittedName>
</protein>
<name>A0ABM0Q2A5_GALVR</name>
<organism evidence="6 7">
    <name type="scientific">Galeopterus variegatus</name>
    <name type="common">Malayan flying lemur</name>
    <name type="synonym">Cynocephalus variegatus</name>
    <dbReference type="NCBI Taxonomy" id="482537"/>
    <lineage>
        <taxon>Eukaryota</taxon>
        <taxon>Metazoa</taxon>
        <taxon>Chordata</taxon>
        <taxon>Craniata</taxon>
        <taxon>Vertebrata</taxon>
        <taxon>Euteleostomi</taxon>
        <taxon>Mammalia</taxon>
        <taxon>Eutheria</taxon>
        <taxon>Euarchontoglires</taxon>
        <taxon>Dermoptera</taxon>
        <taxon>Cynocephalidae</taxon>
        <taxon>Galeopterus</taxon>
    </lineage>
</organism>
<gene>
    <name evidence="7" type="primary">LOC103582764</name>
</gene>
<dbReference type="PROSITE" id="PS50071">
    <property type="entry name" value="HOMEOBOX_2"/>
    <property type="match status" value="1"/>
</dbReference>
<keyword evidence="6" id="KW-1185">Reference proteome</keyword>
<accession>A0ABM0Q2A5</accession>
<dbReference type="GeneID" id="103582764"/>
<dbReference type="InterPro" id="IPR050649">
    <property type="entry name" value="Paired_Homeobox_TFs"/>
</dbReference>
<dbReference type="Gene3D" id="1.10.10.60">
    <property type="entry name" value="Homeodomain-like"/>
    <property type="match status" value="1"/>
</dbReference>
<feature type="region of interest" description="Disordered" evidence="4">
    <location>
        <begin position="131"/>
        <end position="154"/>
    </location>
</feature>
<proteinExistence type="predicted"/>
<dbReference type="SMART" id="SM00389">
    <property type="entry name" value="HOX"/>
    <property type="match status" value="1"/>
</dbReference>
<evidence type="ECO:0000313" key="7">
    <source>
        <dbReference type="RefSeq" id="XP_008562496.1"/>
    </source>
</evidence>
<feature type="DNA-binding region" description="Homeobox" evidence="2">
    <location>
        <begin position="95"/>
        <end position="142"/>
    </location>
</feature>
<sequence>MERRINSGHSYLGLGVYEVEVRANLERDMAPEAEEGLIGEGAAGLYGNENPEGDVNHEGDMNHEGSNVDQEPRELQWEEQAHMAAQGPQHRNTQPRFQRNTFTPFQLQELESVFRDTPYLDLLTRRELARRIGDTETRVQVSNPEKNRSVEQPF</sequence>
<reference evidence="7" key="1">
    <citation type="submission" date="2025-08" db="UniProtKB">
        <authorList>
            <consortium name="RefSeq"/>
        </authorList>
    </citation>
    <scope>IDENTIFICATION</scope>
</reference>
<dbReference type="RefSeq" id="XP_008562496.1">
    <property type="nucleotide sequence ID" value="XM_008564274.1"/>
</dbReference>
<evidence type="ECO:0000256" key="1">
    <source>
        <dbReference type="ARBA" id="ARBA00004123"/>
    </source>
</evidence>
<feature type="compositionally biased region" description="Basic and acidic residues" evidence="4">
    <location>
        <begin position="145"/>
        <end position="154"/>
    </location>
</feature>
<keyword evidence="2 3" id="KW-0238">DNA-binding</keyword>
<keyword evidence="2 3" id="KW-0539">Nucleus</keyword>
<evidence type="ECO:0000256" key="2">
    <source>
        <dbReference type="PROSITE-ProRule" id="PRU00108"/>
    </source>
</evidence>
<dbReference type="SUPFAM" id="SSF46689">
    <property type="entry name" value="Homeodomain-like"/>
    <property type="match status" value="1"/>
</dbReference>